<feature type="transmembrane region" description="Helical" evidence="2">
    <location>
        <begin position="6"/>
        <end position="24"/>
    </location>
</feature>
<feature type="transmembrane region" description="Helical" evidence="2">
    <location>
        <begin position="117"/>
        <end position="135"/>
    </location>
</feature>
<reference evidence="4 5" key="1">
    <citation type="submission" date="2017-10" db="EMBL/GenBank/DDBJ databases">
        <title>Sequencing the genomes of 1000 actinobacteria strains.</title>
        <authorList>
            <person name="Klenk H.-P."/>
        </authorList>
    </citation>
    <scope>NUCLEOTIDE SEQUENCE [LARGE SCALE GENOMIC DNA]</scope>
    <source>
        <strain evidence="4 5">DSM 15597</strain>
    </source>
</reference>
<dbReference type="Pfam" id="PF12849">
    <property type="entry name" value="PBP_like_2"/>
    <property type="match status" value="1"/>
</dbReference>
<dbReference type="Proteomes" id="UP000226079">
    <property type="component" value="Unassembled WGS sequence"/>
</dbReference>
<feature type="transmembrane region" description="Helical" evidence="2">
    <location>
        <begin position="93"/>
        <end position="111"/>
    </location>
</feature>
<feature type="transmembrane region" description="Helical" evidence="2">
    <location>
        <begin position="61"/>
        <end position="81"/>
    </location>
</feature>
<organism evidence="4 5">
    <name type="scientific">Propionicimonas paludicola</name>
    <dbReference type="NCBI Taxonomy" id="185243"/>
    <lineage>
        <taxon>Bacteria</taxon>
        <taxon>Bacillati</taxon>
        <taxon>Actinomycetota</taxon>
        <taxon>Actinomycetes</taxon>
        <taxon>Propionibacteriales</taxon>
        <taxon>Nocardioidaceae</taxon>
        <taxon>Propionicimonas</taxon>
    </lineage>
</organism>
<feature type="domain" description="PBP" evidence="3">
    <location>
        <begin position="258"/>
        <end position="464"/>
    </location>
</feature>
<dbReference type="SUPFAM" id="SSF53850">
    <property type="entry name" value="Periplasmic binding protein-like II"/>
    <property type="match status" value="1"/>
</dbReference>
<evidence type="ECO:0000256" key="1">
    <source>
        <dbReference type="ARBA" id="ARBA00022729"/>
    </source>
</evidence>
<name>A0A2A9CRV8_9ACTN</name>
<evidence type="ECO:0000313" key="4">
    <source>
        <dbReference type="EMBL" id="PFG16360.1"/>
    </source>
</evidence>
<keyword evidence="2" id="KW-0472">Membrane</keyword>
<comment type="caution">
    <text evidence="4">The sequence shown here is derived from an EMBL/GenBank/DDBJ whole genome shotgun (WGS) entry which is preliminary data.</text>
</comment>
<keyword evidence="1" id="KW-0732">Signal</keyword>
<keyword evidence="2" id="KW-1133">Transmembrane helix</keyword>
<gene>
    <name evidence="4" type="ORF">ATK74_0897</name>
</gene>
<dbReference type="InterPro" id="IPR024370">
    <property type="entry name" value="PBP_domain"/>
</dbReference>
<feature type="transmembrane region" description="Helical" evidence="2">
    <location>
        <begin position="147"/>
        <end position="169"/>
    </location>
</feature>
<keyword evidence="2" id="KW-0812">Transmembrane</keyword>
<sequence>MGLIGLPFMISVVSLVAMILFAEAGASQLEWVAGIVTVLLVAVFIYPRASSPDRPQGWVQAWLPVLIGPAYFLLAWLVVFQVEGFAFGDSYRVAAYSHAPFLLLLIGISFVRATMTLPLVLVASLVTTALAFGIGSWRRAKAPLGRLALAVVTAVVLALSGATGGQLAVAKANADQLAIGTVVSQEVDLSQYQPFSSGNRLVSPATRPSLQLNADFPVLDGATAAYPIYAAMGQAIYQPPVGLGQEGLSEFAWQYLSCNNTSGGYQRLIDGEADVFFGAQPSKAQQAAAQQAGRTLKLTPIGREAFVIFVSQDNPVSNLSSDQVRAIYTRQLTNWKQVGGTDEPIIAFQRPQNSGSQTIMEAKVMQGRPMAAPLKEENAAGMGDILSSVADYRNSPGAIGYSFRWYATVMNAKAGLKLLSIDGVAPSVENIRNGSYPFTVEVHAVTAGTTNSNVPKLIDWVRSAEGQALIEQVGYVGLG</sequence>
<evidence type="ECO:0000259" key="3">
    <source>
        <dbReference type="Pfam" id="PF12849"/>
    </source>
</evidence>
<accession>A0A2A9CRV8</accession>
<dbReference type="PANTHER" id="PTHR30570">
    <property type="entry name" value="PERIPLASMIC PHOSPHATE BINDING COMPONENT OF PHOSPHATE ABC TRANSPORTER"/>
    <property type="match status" value="1"/>
</dbReference>
<dbReference type="InterPro" id="IPR050811">
    <property type="entry name" value="Phosphate_ABC_transporter"/>
</dbReference>
<feature type="transmembrane region" description="Helical" evidence="2">
    <location>
        <begin position="31"/>
        <end position="49"/>
    </location>
</feature>
<dbReference type="EMBL" id="PDJC01000001">
    <property type="protein sequence ID" value="PFG16360.1"/>
    <property type="molecule type" value="Genomic_DNA"/>
</dbReference>
<dbReference type="Gene3D" id="3.40.190.10">
    <property type="entry name" value="Periplasmic binding protein-like II"/>
    <property type="match status" value="2"/>
</dbReference>
<dbReference type="PANTHER" id="PTHR30570:SF1">
    <property type="entry name" value="PHOSPHATE-BINDING PROTEIN PSTS"/>
    <property type="match status" value="1"/>
</dbReference>
<evidence type="ECO:0000313" key="5">
    <source>
        <dbReference type="Proteomes" id="UP000226079"/>
    </source>
</evidence>
<dbReference type="AlphaFoldDB" id="A0A2A9CRV8"/>
<proteinExistence type="predicted"/>
<evidence type="ECO:0000256" key="2">
    <source>
        <dbReference type="SAM" id="Phobius"/>
    </source>
</evidence>
<keyword evidence="5" id="KW-1185">Reference proteome</keyword>
<protein>
    <submittedName>
        <fullName evidence="4">Phosphate ABC transporter substrate-binding protein (PhoT family)</fullName>
    </submittedName>
</protein>